<keyword evidence="2" id="KW-1185">Reference proteome</keyword>
<protein>
    <recommendedName>
        <fullName evidence="3">Carboxypeptidase-like regulatory domain-containing protein</fullName>
    </recommendedName>
</protein>
<dbReference type="InterPro" id="IPR008969">
    <property type="entry name" value="CarboxyPept-like_regulatory"/>
</dbReference>
<dbReference type="SUPFAM" id="SSF49464">
    <property type="entry name" value="Carboxypeptidase regulatory domain-like"/>
    <property type="match status" value="1"/>
</dbReference>
<accession>A0A562YFN5</accession>
<evidence type="ECO:0000313" key="2">
    <source>
        <dbReference type="Proteomes" id="UP000295814"/>
    </source>
</evidence>
<dbReference type="OrthoDB" id="1436952at2"/>
<reference evidence="1 2" key="1">
    <citation type="submission" date="2019-03" db="EMBL/GenBank/DDBJ databases">
        <authorList>
            <person name="Zhong Y.L."/>
        </authorList>
    </citation>
    <scope>NUCLEOTIDE SEQUENCE [LARGE SCALE GENOMIC DNA]</scope>
    <source>
        <strain evidence="1 2">W255</strain>
    </source>
</reference>
<dbReference type="Proteomes" id="UP000295814">
    <property type="component" value="Unassembled WGS sequence"/>
</dbReference>
<proteinExistence type="predicted"/>
<dbReference type="EMBL" id="SMZJ02000003">
    <property type="protein sequence ID" value="TWO33202.1"/>
    <property type="molecule type" value="Genomic_DNA"/>
</dbReference>
<organism evidence="1 2">
    <name type="scientific">Seonamhaeicola sediminis</name>
    <dbReference type="NCBI Taxonomy" id="2528206"/>
    <lineage>
        <taxon>Bacteria</taxon>
        <taxon>Pseudomonadati</taxon>
        <taxon>Bacteroidota</taxon>
        <taxon>Flavobacteriia</taxon>
        <taxon>Flavobacteriales</taxon>
        <taxon>Flavobacteriaceae</taxon>
    </lineage>
</organism>
<sequence length="279" mass="32134">MSEIYNKIIAVTMRRFFLFFSLLYFVFNAEAQIVNRIEVEGVIYADANDVEGITVYNSSSNVGTITNEKGEFRIAVAVNDIIQISALQFKALSITVQEEAIKSRKLGIHLVEQIHKLDAVLLSSGLTGNITTDIENVSYLKPVILNMGSMNVDYEYNDDKAFDAEIVQKDLKSRINKGELYNGFDVKKISKLIFGKRNKEYIKPDYVVVEKPLELFDVYSPEYISEMFEIPLEDVNDFIAYVDTKDLDRELLKKDHEIECLQFLYEVSKEYLKDKHTKK</sequence>
<dbReference type="RefSeq" id="WP_133356024.1">
    <property type="nucleotide sequence ID" value="NZ_SMZJ02000003.1"/>
</dbReference>
<gene>
    <name evidence="1" type="ORF">E1J38_004710</name>
</gene>
<comment type="caution">
    <text evidence="1">The sequence shown here is derived from an EMBL/GenBank/DDBJ whole genome shotgun (WGS) entry which is preliminary data.</text>
</comment>
<evidence type="ECO:0008006" key="3">
    <source>
        <dbReference type="Google" id="ProtNLM"/>
    </source>
</evidence>
<reference evidence="1 2" key="2">
    <citation type="submission" date="2019-07" db="EMBL/GenBank/DDBJ databases">
        <title>Seonamhaeicola sp. W255 draft genome.</title>
        <authorList>
            <person name="Zhang X.-Y."/>
            <person name="Zhang R."/>
            <person name="Zhong Y.-L."/>
            <person name="Du Z.-J."/>
        </authorList>
    </citation>
    <scope>NUCLEOTIDE SEQUENCE [LARGE SCALE GENOMIC DNA]</scope>
    <source>
        <strain evidence="1 2">W255</strain>
    </source>
</reference>
<dbReference type="AlphaFoldDB" id="A0A562YFN5"/>
<evidence type="ECO:0000313" key="1">
    <source>
        <dbReference type="EMBL" id="TWO33202.1"/>
    </source>
</evidence>
<dbReference type="Pfam" id="PF13715">
    <property type="entry name" value="CarbopepD_reg_2"/>
    <property type="match status" value="1"/>
</dbReference>
<name>A0A562YFN5_9FLAO</name>